<keyword evidence="3" id="KW-0862">Zinc</keyword>
<evidence type="ECO:0000313" key="6">
    <source>
        <dbReference type="EMBL" id="KAI5064289.1"/>
    </source>
</evidence>
<dbReference type="SUPFAM" id="SSF57829">
    <property type="entry name" value="Zn-binding ribosomal proteins"/>
    <property type="match status" value="1"/>
</dbReference>
<keyword evidence="7" id="KW-1185">Reference proteome</keyword>
<evidence type="ECO:0000256" key="2">
    <source>
        <dbReference type="ARBA" id="ARBA00010919"/>
    </source>
</evidence>
<name>A0A9D4UBR7_ADICA</name>
<keyword evidence="5" id="KW-0687">Ribonucleoprotein</keyword>
<evidence type="ECO:0000256" key="3">
    <source>
        <dbReference type="ARBA" id="ARBA00022833"/>
    </source>
</evidence>
<dbReference type="GO" id="GO:0005840">
    <property type="term" value="C:ribosome"/>
    <property type="evidence" value="ECO:0007669"/>
    <property type="project" value="UniProtKB-KW"/>
</dbReference>
<evidence type="ECO:0000256" key="5">
    <source>
        <dbReference type="ARBA" id="ARBA00023274"/>
    </source>
</evidence>
<accession>A0A9D4UBR7</accession>
<dbReference type="PANTHER" id="PTHR11594">
    <property type="entry name" value="40S RIBOSOMAL PROTEIN S27"/>
    <property type="match status" value="1"/>
</dbReference>
<organism evidence="6 7">
    <name type="scientific">Adiantum capillus-veneris</name>
    <name type="common">Maidenhair fern</name>
    <dbReference type="NCBI Taxonomy" id="13818"/>
    <lineage>
        <taxon>Eukaryota</taxon>
        <taxon>Viridiplantae</taxon>
        <taxon>Streptophyta</taxon>
        <taxon>Embryophyta</taxon>
        <taxon>Tracheophyta</taxon>
        <taxon>Polypodiopsida</taxon>
        <taxon>Polypodiidae</taxon>
        <taxon>Polypodiales</taxon>
        <taxon>Pteridineae</taxon>
        <taxon>Pteridaceae</taxon>
        <taxon>Vittarioideae</taxon>
        <taxon>Adiantum</taxon>
    </lineage>
</organism>
<dbReference type="InterPro" id="IPR000592">
    <property type="entry name" value="Ribosomal_eS27"/>
</dbReference>
<evidence type="ECO:0000313" key="7">
    <source>
        <dbReference type="Proteomes" id="UP000886520"/>
    </source>
</evidence>
<reference evidence="6" key="1">
    <citation type="submission" date="2021-01" db="EMBL/GenBank/DDBJ databases">
        <title>Adiantum capillus-veneris genome.</title>
        <authorList>
            <person name="Fang Y."/>
            <person name="Liao Q."/>
        </authorList>
    </citation>
    <scope>NUCLEOTIDE SEQUENCE</scope>
    <source>
        <strain evidence="6">H3</strain>
        <tissue evidence="6">Leaf</tissue>
    </source>
</reference>
<comment type="similarity">
    <text evidence="2">Belongs to the eukaryotic ribosomal protein eS27 family.</text>
</comment>
<proteinExistence type="inferred from homology"/>
<protein>
    <submittedName>
        <fullName evidence="6">Uncharacterized protein</fullName>
    </submittedName>
</protein>
<keyword evidence="4" id="KW-0689">Ribosomal protein</keyword>
<evidence type="ECO:0000256" key="1">
    <source>
        <dbReference type="ARBA" id="ARBA00001947"/>
    </source>
</evidence>
<gene>
    <name evidence="6" type="ORF">GOP47_0020959</name>
</gene>
<dbReference type="GO" id="GO:0006412">
    <property type="term" value="P:translation"/>
    <property type="evidence" value="ECO:0007669"/>
    <property type="project" value="InterPro"/>
</dbReference>
<dbReference type="Proteomes" id="UP000886520">
    <property type="component" value="Chromosome 20"/>
</dbReference>
<evidence type="ECO:0000256" key="4">
    <source>
        <dbReference type="ARBA" id="ARBA00022980"/>
    </source>
</evidence>
<dbReference type="GO" id="GO:1990904">
    <property type="term" value="C:ribonucleoprotein complex"/>
    <property type="evidence" value="ECO:0007669"/>
    <property type="project" value="UniProtKB-KW"/>
</dbReference>
<dbReference type="GO" id="GO:0003735">
    <property type="term" value="F:structural constituent of ribosome"/>
    <property type="evidence" value="ECO:0007669"/>
    <property type="project" value="InterPro"/>
</dbReference>
<comment type="caution">
    <text evidence="6">The sequence shown here is derived from an EMBL/GenBank/DDBJ whole genome shotgun (WGS) entry which is preliminary data.</text>
</comment>
<dbReference type="Pfam" id="PF01667">
    <property type="entry name" value="Ribosomal_S27e"/>
    <property type="match status" value="1"/>
</dbReference>
<dbReference type="EMBL" id="JABFUD020000020">
    <property type="protein sequence ID" value="KAI5064289.1"/>
    <property type="molecule type" value="Genomic_DNA"/>
</dbReference>
<dbReference type="Gene3D" id="2.20.25.100">
    <property type="entry name" value="Zn-binding ribosomal proteins"/>
    <property type="match status" value="1"/>
</dbReference>
<sequence>MNVKCQGCFSIATVFSHSQTVVLRGNCSTVLCQPRQEAVLDLLKATPSGRRVIKGASYLSIPHLHQESLLGDTATPTSGSWEWMTLPKVGAPSSVTVEDHDTS</sequence>
<dbReference type="OrthoDB" id="47at2759"/>
<dbReference type="InterPro" id="IPR023407">
    <property type="entry name" value="Ribosomal_eS27_Zn-bd_dom_sf"/>
</dbReference>
<comment type="cofactor">
    <cofactor evidence="1">
        <name>Zn(2+)</name>
        <dbReference type="ChEBI" id="CHEBI:29105"/>
    </cofactor>
</comment>
<dbReference type="InterPro" id="IPR011332">
    <property type="entry name" value="Ribosomal_zn-bd"/>
</dbReference>
<dbReference type="AlphaFoldDB" id="A0A9D4UBR7"/>